<dbReference type="EMBL" id="CAJOBH010269503">
    <property type="protein sequence ID" value="CAF5163678.1"/>
    <property type="molecule type" value="Genomic_DNA"/>
</dbReference>
<name>A0A8S3GIH8_9BILA</name>
<organism evidence="2 4">
    <name type="scientific">Rotaria magnacalcarata</name>
    <dbReference type="NCBI Taxonomy" id="392030"/>
    <lineage>
        <taxon>Eukaryota</taxon>
        <taxon>Metazoa</taxon>
        <taxon>Spiralia</taxon>
        <taxon>Gnathifera</taxon>
        <taxon>Rotifera</taxon>
        <taxon>Eurotatoria</taxon>
        <taxon>Bdelloidea</taxon>
        <taxon>Philodinida</taxon>
        <taxon>Philodinidae</taxon>
        <taxon>Rotaria</taxon>
    </lineage>
</organism>
<sequence>MPPHEHTGGTLHAVSAGAHSHGINDPGHNHGGQTDTRNGGAGTYNLKANGRGPFGDWAMHSHTIPVGRTGIWLSPDGTHSHSIQGSTASTGSRQPFSLMPPYQTIDYI</sequence>
<comment type="caution">
    <text evidence="2">The sequence shown here is derived from an EMBL/GenBank/DDBJ whole genome shotgun (WGS) entry which is preliminary data.</text>
</comment>
<dbReference type="Proteomes" id="UP000681967">
    <property type="component" value="Unassembled WGS sequence"/>
</dbReference>
<evidence type="ECO:0000313" key="3">
    <source>
        <dbReference type="EMBL" id="CAF5225781.1"/>
    </source>
</evidence>
<evidence type="ECO:0000313" key="4">
    <source>
        <dbReference type="Proteomes" id="UP000681967"/>
    </source>
</evidence>
<feature type="non-terminal residue" evidence="2">
    <location>
        <position position="108"/>
    </location>
</feature>
<dbReference type="Proteomes" id="UP000681720">
    <property type="component" value="Unassembled WGS sequence"/>
</dbReference>
<evidence type="ECO:0000256" key="1">
    <source>
        <dbReference type="SAM" id="MobiDB-lite"/>
    </source>
</evidence>
<accession>A0A8S3GIH8</accession>
<feature type="region of interest" description="Disordered" evidence="1">
    <location>
        <begin position="1"/>
        <end position="47"/>
    </location>
</feature>
<dbReference type="EMBL" id="CAJOBJ010376671">
    <property type="protein sequence ID" value="CAF5225781.1"/>
    <property type="molecule type" value="Genomic_DNA"/>
</dbReference>
<gene>
    <name evidence="2" type="ORF">BYL167_LOCUS75328</name>
    <name evidence="3" type="ORF">GIL414_LOCUS86777</name>
</gene>
<feature type="compositionally biased region" description="Polar residues" evidence="1">
    <location>
        <begin position="80"/>
        <end position="95"/>
    </location>
</feature>
<proteinExistence type="predicted"/>
<evidence type="ECO:0000313" key="2">
    <source>
        <dbReference type="EMBL" id="CAF5163678.1"/>
    </source>
</evidence>
<feature type="region of interest" description="Disordered" evidence="1">
    <location>
        <begin position="70"/>
        <end position="108"/>
    </location>
</feature>
<reference evidence="2" key="1">
    <citation type="submission" date="2021-02" db="EMBL/GenBank/DDBJ databases">
        <authorList>
            <person name="Nowell W R."/>
        </authorList>
    </citation>
    <scope>NUCLEOTIDE SEQUENCE</scope>
</reference>
<protein>
    <submittedName>
        <fullName evidence="2">Uncharacterized protein</fullName>
    </submittedName>
</protein>
<dbReference type="AlphaFoldDB" id="A0A8S3GIH8"/>